<name>J3CCA0_9FLAO</name>
<dbReference type="GO" id="GO:0043565">
    <property type="term" value="F:sequence-specific DNA binding"/>
    <property type="evidence" value="ECO:0007669"/>
    <property type="project" value="InterPro"/>
</dbReference>
<evidence type="ECO:0000256" key="1">
    <source>
        <dbReference type="ARBA" id="ARBA00023015"/>
    </source>
</evidence>
<evidence type="ECO:0000313" key="5">
    <source>
        <dbReference type="EMBL" id="EJL68719.1"/>
    </source>
</evidence>
<keyword evidence="1" id="KW-0805">Transcription regulation</keyword>
<dbReference type="OrthoDB" id="632644at2"/>
<proteinExistence type="predicted"/>
<dbReference type="SMART" id="SM00342">
    <property type="entry name" value="HTH_ARAC"/>
    <property type="match status" value="1"/>
</dbReference>
<dbReference type="PATRIC" id="fig|1144316.3.peg.3565"/>
<dbReference type="Pfam" id="PF12833">
    <property type="entry name" value="HTH_18"/>
    <property type="match status" value="1"/>
</dbReference>
<feature type="domain" description="HTH araC/xylS-type" evidence="4">
    <location>
        <begin position="138"/>
        <end position="236"/>
    </location>
</feature>
<organism evidence="5 6">
    <name type="scientific">Chryseobacterium populi</name>
    <dbReference type="NCBI Taxonomy" id="1144316"/>
    <lineage>
        <taxon>Bacteria</taxon>
        <taxon>Pseudomonadati</taxon>
        <taxon>Bacteroidota</taxon>
        <taxon>Flavobacteriia</taxon>
        <taxon>Flavobacteriales</taxon>
        <taxon>Weeksellaceae</taxon>
        <taxon>Chryseobacterium group</taxon>
        <taxon>Chryseobacterium</taxon>
    </lineage>
</organism>
<dbReference type="AlphaFoldDB" id="J3CCA0"/>
<keyword evidence="2 5" id="KW-0238">DNA-binding</keyword>
<dbReference type="InterPro" id="IPR009057">
    <property type="entry name" value="Homeodomain-like_sf"/>
</dbReference>
<dbReference type="Gene3D" id="1.10.10.60">
    <property type="entry name" value="Homeodomain-like"/>
    <property type="match status" value="1"/>
</dbReference>
<dbReference type="SUPFAM" id="SSF46689">
    <property type="entry name" value="Homeodomain-like"/>
    <property type="match status" value="1"/>
</dbReference>
<gene>
    <name evidence="5" type="ORF">PMI13_03545</name>
</gene>
<comment type="caution">
    <text evidence="5">The sequence shown here is derived from an EMBL/GenBank/DDBJ whole genome shotgun (WGS) entry which is preliminary data.</text>
</comment>
<accession>J3CCA0</accession>
<dbReference type="PANTHER" id="PTHR43280">
    <property type="entry name" value="ARAC-FAMILY TRANSCRIPTIONAL REGULATOR"/>
    <property type="match status" value="1"/>
</dbReference>
<evidence type="ECO:0000256" key="2">
    <source>
        <dbReference type="ARBA" id="ARBA00023125"/>
    </source>
</evidence>
<dbReference type="Proteomes" id="UP000007509">
    <property type="component" value="Unassembled WGS sequence"/>
</dbReference>
<sequence length="240" mass="27743">MSINVNLETYQISRNSIIFFPSQSYTHILKISQNIKSIVISFSDDFALSNLKNYNDINIVRLLSDNSTLITSLSPESSKSITGLADNLYQLNSDREQLFAMERIYHCFNSLTLELMVLHSKMQEDYHPKTSRQKTLIQNFMNMLFTHCKKERSVQFYADKLAVTPGYLSKILKEVSGLTASDIIEDAVVIEARNMLQNSNLSITQIADELHFSDQSFFGKFFKKKMKMSPREFRTRKVFT</sequence>
<protein>
    <submittedName>
        <fullName evidence="5">DNA-binding domain-containing protein, AraC-type</fullName>
    </submittedName>
</protein>
<evidence type="ECO:0000259" key="4">
    <source>
        <dbReference type="PROSITE" id="PS01124"/>
    </source>
</evidence>
<evidence type="ECO:0000313" key="6">
    <source>
        <dbReference type="Proteomes" id="UP000007509"/>
    </source>
</evidence>
<keyword evidence="6" id="KW-1185">Reference proteome</keyword>
<dbReference type="InterPro" id="IPR018060">
    <property type="entry name" value="HTH_AraC"/>
</dbReference>
<dbReference type="PANTHER" id="PTHR43280:SF32">
    <property type="entry name" value="TRANSCRIPTIONAL REGULATORY PROTEIN"/>
    <property type="match status" value="1"/>
</dbReference>
<dbReference type="EMBL" id="AKJY01000088">
    <property type="protein sequence ID" value="EJL68719.1"/>
    <property type="molecule type" value="Genomic_DNA"/>
</dbReference>
<dbReference type="GO" id="GO:0003700">
    <property type="term" value="F:DNA-binding transcription factor activity"/>
    <property type="evidence" value="ECO:0007669"/>
    <property type="project" value="InterPro"/>
</dbReference>
<evidence type="ECO:0000256" key="3">
    <source>
        <dbReference type="ARBA" id="ARBA00023163"/>
    </source>
</evidence>
<reference evidence="5 6" key="1">
    <citation type="journal article" date="2012" name="J. Bacteriol.">
        <title>Twenty-one genome sequences from Pseudomonas species and 19 genome sequences from diverse bacteria isolated from the rhizosphere and endosphere of Populus deltoides.</title>
        <authorList>
            <person name="Brown S.D."/>
            <person name="Utturkar S.M."/>
            <person name="Klingeman D.M."/>
            <person name="Johnson C.M."/>
            <person name="Martin S.L."/>
            <person name="Land M.L."/>
            <person name="Lu T.Y."/>
            <person name="Schadt C.W."/>
            <person name="Doktycz M.J."/>
            <person name="Pelletier D.A."/>
        </authorList>
    </citation>
    <scope>NUCLEOTIDE SEQUENCE [LARGE SCALE GENOMIC DNA]</scope>
    <source>
        <strain evidence="5 6">CF314</strain>
    </source>
</reference>
<dbReference type="PROSITE" id="PS01124">
    <property type="entry name" value="HTH_ARAC_FAMILY_2"/>
    <property type="match status" value="1"/>
</dbReference>
<keyword evidence="3" id="KW-0804">Transcription</keyword>